<gene>
    <name evidence="3" type="ORF">NliqN6_5343</name>
</gene>
<feature type="region of interest" description="Disordered" evidence="2">
    <location>
        <begin position="440"/>
        <end position="620"/>
    </location>
</feature>
<evidence type="ECO:0000256" key="2">
    <source>
        <dbReference type="SAM" id="MobiDB-lite"/>
    </source>
</evidence>
<accession>A0A8H3TXX3</accession>
<proteinExistence type="predicted"/>
<feature type="compositionally biased region" description="Basic and acidic residues" evidence="2">
    <location>
        <begin position="450"/>
        <end position="466"/>
    </location>
</feature>
<dbReference type="AlphaFoldDB" id="A0A8H3TXX3"/>
<keyword evidence="4" id="KW-1185">Reference proteome</keyword>
<name>A0A8H3TXX3_9TREE</name>
<feature type="compositionally biased region" description="Polar residues" evidence="2">
    <location>
        <begin position="295"/>
        <end position="305"/>
    </location>
</feature>
<feature type="compositionally biased region" description="Basic and acidic residues" evidence="2">
    <location>
        <begin position="577"/>
        <end position="597"/>
    </location>
</feature>
<organism evidence="3 4">
    <name type="scientific">Naganishia liquefaciens</name>
    <dbReference type="NCBI Taxonomy" id="104408"/>
    <lineage>
        <taxon>Eukaryota</taxon>
        <taxon>Fungi</taxon>
        <taxon>Dikarya</taxon>
        <taxon>Basidiomycota</taxon>
        <taxon>Agaricomycotina</taxon>
        <taxon>Tremellomycetes</taxon>
        <taxon>Filobasidiales</taxon>
        <taxon>Filobasidiaceae</taxon>
        <taxon>Naganishia</taxon>
    </lineage>
</organism>
<feature type="compositionally biased region" description="Low complexity" evidence="2">
    <location>
        <begin position="396"/>
        <end position="409"/>
    </location>
</feature>
<dbReference type="OrthoDB" id="2590824at2759"/>
<keyword evidence="1" id="KW-0175">Coiled coil</keyword>
<feature type="compositionally biased region" description="Basic and acidic residues" evidence="2">
    <location>
        <begin position="27"/>
        <end position="36"/>
    </location>
</feature>
<feature type="compositionally biased region" description="Acidic residues" evidence="2">
    <location>
        <begin position="611"/>
        <end position="620"/>
    </location>
</feature>
<protein>
    <submittedName>
        <fullName evidence="3">Uncharacterized protein</fullName>
    </submittedName>
</protein>
<evidence type="ECO:0000313" key="3">
    <source>
        <dbReference type="EMBL" id="GHJ88941.1"/>
    </source>
</evidence>
<feature type="region of interest" description="Disordered" evidence="2">
    <location>
        <begin position="365"/>
        <end position="421"/>
    </location>
</feature>
<comment type="caution">
    <text evidence="3">The sequence shown here is derived from an EMBL/GenBank/DDBJ whole genome shotgun (WGS) entry which is preliminary data.</text>
</comment>
<feature type="region of interest" description="Disordered" evidence="2">
    <location>
        <begin position="1"/>
        <end position="55"/>
    </location>
</feature>
<feature type="region of interest" description="Disordered" evidence="2">
    <location>
        <begin position="270"/>
        <end position="341"/>
    </location>
</feature>
<evidence type="ECO:0000256" key="1">
    <source>
        <dbReference type="SAM" id="Coils"/>
    </source>
</evidence>
<evidence type="ECO:0000313" key="4">
    <source>
        <dbReference type="Proteomes" id="UP000620104"/>
    </source>
</evidence>
<feature type="compositionally biased region" description="Basic and acidic residues" evidence="2">
    <location>
        <begin position="1"/>
        <end position="12"/>
    </location>
</feature>
<feature type="compositionally biased region" description="Polar residues" evidence="2">
    <location>
        <begin position="528"/>
        <end position="547"/>
    </location>
</feature>
<feature type="compositionally biased region" description="Low complexity" evidence="2">
    <location>
        <begin position="37"/>
        <end position="55"/>
    </location>
</feature>
<feature type="compositionally biased region" description="Polar residues" evidence="2">
    <location>
        <begin position="13"/>
        <end position="26"/>
    </location>
</feature>
<feature type="compositionally biased region" description="Basic and acidic residues" evidence="2">
    <location>
        <begin position="503"/>
        <end position="518"/>
    </location>
</feature>
<sequence length="620" mass="68172">MAPGARNERTDTPEPNSTKAKQSLISRRSDTKEVMDSSRTAQSTKAATSSSPEPATAAMIDVSSWAQRGLVLENKDLRRTLEMTKSAHSAQLAQIAKRQKTEKEELEVKLEAEMCRQQAQQRSLHDLAANLEDARQENAKLIERDQALHKQLLIQIEENKRLEVSLKEAENIIRKNGDEIDAMQNKQEELTARESRVAMVLNDQHNKILTLSQAYHKLETDNDRLRADLNAANGELTRVKARMSGILGTLAKVMQDNGDEAGIDGGIFRKVSRHPENHSPQTLTLGRQRARESNRPSSVKASPNSPHFLDAGARMSTGPGIPNEHQGFSIHKNTEDSLNTDLPVNQKANANLLQVQKAVDIRGKSVRTKRRRIISDSESAHAENHPIADRIKQEPAQADASAPDSAAVSDGEDRATPLEETEVIRVGGVDQSMGRVAGVGAKNLDAGEDSPERAAVESAIDVRDESQNILSKQQETERAAGKPQPTTYAKKRKAPNNQQIAFDRPETPMSEDRPDSNIHRSLPAAAFSTPTADRSKTSPNQHSSYVTRSKIAKSVGIASDPATLGSPHSRKRPQSKISKEDAELKTSVDRVQVKEEVSDTMFDGLPRITGGDDEDDPLWI</sequence>
<reference evidence="3" key="1">
    <citation type="submission" date="2020-07" db="EMBL/GenBank/DDBJ databases">
        <title>Draft Genome Sequence of a Deep-Sea Yeast, Naganishia (Cryptococcus) liquefaciens strain N6.</title>
        <authorList>
            <person name="Han Y.W."/>
            <person name="Kajitani R."/>
            <person name="Morimoto H."/>
            <person name="Parhat M."/>
            <person name="Tsubouchi H."/>
            <person name="Bakenova O."/>
            <person name="Ogata M."/>
            <person name="Argunhan B."/>
            <person name="Aoki R."/>
            <person name="Kajiwara S."/>
            <person name="Itoh T."/>
            <person name="Iwasaki H."/>
        </authorList>
    </citation>
    <scope>NUCLEOTIDE SEQUENCE</scope>
    <source>
        <strain evidence="3">N6</strain>
    </source>
</reference>
<dbReference type="Proteomes" id="UP000620104">
    <property type="component" value="Unassembled WGS sequence"/>
</dbReference>
<dbReference type="EMBL" id="BLZA01000032">
    <property type="protein sequence ID" value="GHJ88941.1"/>
    <property type="molecule type" value="Genomic_DNA"/>
</dbReference>
<feature type="coiled-coil region" evidence="1">
    <location>
        <begin position="89"/>
        <end position="242"/>
    </location>
</feature>
<feature type="compositionally biased region" description="Basic and acidic residues" evidence="2">
    <location>
        <begin position="373"/>
        <end position="393"/>
    </location>
</feature>